<organism evidence="8 9">
    <name type="scientific">Novipirellula herctigrandis</name>
    <dbReference type="NCBI Taxonomy" id="2527986"/>
    <lineage>
        <taxon>Bacteria</taxon>
        <taxon>Pseudomonadati</taxon>
        <taxon>Planctomycetota</taxon>
        <taxon>Planctomycetia</taxon>
        <taxon>Pirellulales</taxon>
        <taxon>Pirellulaceae</taxon>
        <taxon>Novipirellula</taxon>
    </lineage>
</organism>
<accession>A0A5C5ZBF2</accession>
<dbReference type="SUPFAM" id="SSF53649">
    <property type="entry name" value="Alkaline phosphatase-like"/>
    <property type="match status" value="1"/>
</dbReference>
<dbReference type="GO" id="GO:0005737">
    <property type="term" value="C:cytoplasm"/>
    <property type="evidence" value="ECO:0007669"/>
    <property type="project" value="TreeGrafter"/>
</dbReference>
<dbReference type="PANTHER" id="PTHR45953">
    <property type="entry name" value="IDURONATE 2-SULFATASE"/>
    <property type="match status" value="1"/>
</dbReference>
<dbReference type="InterPro" id="IPR017850">
    <property type="entry name" value="Alkaline_phosphatase_core_sf"/>
</dbReference>
<name>A0A5C5ZBF2_9BACT</name>
<comment type="caution">
    <text evidence="8">The sequence shown here is derived from an EMBL/GenBank/DDBJ whole genome shotgun (WGS) entry which is preliminary data.</text>
</comment>
<evidence type="ECO:0000259" key="7">
    <source>
        <dbReference type="Pfam" id="PF00884"/>
    </source>
</evidence>
<dbReference type="CDD" id="cd16030">
    <property type="entry name" value="iduronate-2-sulfatase"/>
    <property type="match status" value="1"/>
</dbReference>
<dbReference type="EC" id="3.1.6.6" evidence="8"/>
<dbReference type="AlphaFoldDB" id="A0A5C5ZBF2"/>
<gene>
    <name evidence="8" type="primary">betC_31</name>
    <name evidence="8" type="ORF">CA13_61140</name>
</gene>
<dbReference type="GO" id="GO:0047753">
    <property type="term" value="F:choline-sulfatase activity"/>
    <property type="evidence" value="ECO:0007669"/>
    <property type="project" value="UniProtKB-EC"/>
</dbReference>
<proteinExistence type="inferred from homology"/>
<evidence type="ECO:0000256" key="3">
    <source>
        <dbReference type="ARBA" id="ARBA00022723"/>
    </source>
</evidence>
<dbReference type="Proteomes" id="UP000315010">
    <property type="component" value="Unassembled WGS sequence"/>
</dbReference>
<evidence type="ECO:0000256" key="6">
    <source>
        <dbReference type="ARBA" id="ARBA00022837"/>
    </source>
</evidence>
<evidence type="ECO:0000256" key="4">
    <source>
        <dbReference type="ARBA" id="ARBA00022729"/>
    </source>
</evidence>
<sequence length="527" mass="59361">MIFHSPHGYLTMANRYVAIALFLMLWMVQASAGEKPNVLFIAVDDLKPLLGCYGETDIRTPNIDSLAQRGTVFLNASCQQSVCAPSRASMMTGTYVDTTKVYDLKTQMREANPYTLTLPEYLRRHGYETTGTGKVYDPRSVDKSFDAPSWTQPFLQNAPREYTPKGIKRPVFGYQDPEVQKQVKAFNIWLKDNGITEQDKEAYAAARKKFPLSKPTVECLDLPDEAYNDGVFALCAMDQMKRLADGDKPFFLAVGMAKPHLPFVAPKKYWDLYDRSKIELAPFKHAPKGAPDYAGQPSWELRSYTGVPASPAPIAQEMQRELIHGYRACTSYIDAQIGKVLDKLDELGLTDNTIVVLWGDHGWHLGDHGMFCKHSNYEQAVRSPLIIAAPKQKAKGAKTDSPTEFVDVFPTLCELVGLPVPKSVEGLSLLPILDDPDAMVHEAALEQYPRNSNKMGYTLRDKRYRYVKWIKMDYYAGERSGPMVANELYDYKNDPLETVNLAGNPEHKDVVANFERIFKKRGVAQEN</sequence>
<keyword evidence="9" id="KW-1185">Reference proteome</keyword>
<protein>
    <submittedName>
        <fullName evidence="8">Choline-sulfatase</fullName>
        <ecNumber evidence="8">3.1.6.6</ecNumber>
    </submittedName>
</protein>
<evidence type="ECO:0000313" key="9">
    <source>
        <dbReference type="Proteomes" id="UP000315010"/>
    </source>
</evidence>
<keyword evidence="3" id="KW-0479">Metal-binding</keyword>
<dbReference type="GO" id="GO:0004423">
    <property type="term" value="F:iduronate-2-sulfatase activity"/>
    <property type="evidence" value="ECO:0007669"/>
    <property type="project" value="InterPro"/>
</dbReference>
<feature type="domain" description="Sulfatase N-terminal" evidence="7">
    <location>
        <begin position="36"/>
        <end position="417"/>
    </location>
</feature>
<evidence type="ECO:0000256" key="1">
    <source>
        <dbReference type="ARBA" id="ARBA00001913"/>
    </source>
</evidence>
<dbReference type="PROSITE" id="PS00523">
    <property type="entry name" value="SULFATASE_1"/>
    <property type="match status" value="1"/>
</dbReference>
<dbReference type="EMBL" id="SJPJ01000001">
    <property type="protein sequence ID" value="TWT84634.1"/>
    <property type="molecule type" value="Genomic_DNA"/>
</dbReference>
<evidence type="ECO:0000256" key="2">
    <source>
        <dbReference type="ARBA" id="ARBA00008779"/>
    </source>
</evidence>
<dbReference type="GO" id="GO:0046872">
    <property type="term" value="F:metal ion binding"/>
    <property type="evidence" value="ECO:0007669"/>
    <property type="project" value="UniProtKB-KW"/>
</dbReference>
<dbReference type="Gene3D" id="3.40.720.10">
    <property type="entry name" value="Alkaline Phosphatase, subunit A"/>
    <property type="match status" value="1"/>
</dbReference>
<keyword evidence="6" id="KW-0106">Calcium</keyword>
<evidence type="ECO:0000313" key="8">
    <source>
        <dbReference type="EMBL" id="TWT84634.1"/>
    </source>
</evidence>
<dbReference type="PANTHER" id="PTHR45953:SF1">
    <property type="entry name" value="IDURONATE 2-SULFATASE"/>
    <property type="match status" value="1"/>
</dbReference>
<evidence type="ECO:0000256" key="5">
    <source>
        <dbReference type="ARBA" id="ARBA00022801"/>
    </source>
</evidence>
<dbReference type="InterPro" id="IPR035874">
    <property type="entry name" value="IDS"/>
</dbReference>
<dbReference type="InterPro" id="IPR000917">
    <property type="entry name" value="Sulfatase_N"/>
</dbReference>
<dbReference type="Pfam" id="PF00884">
    <property type="entry name" value="Sulfatase"/>
    <property type="match status" value="1"/>
</dbReference>
<keyword evidence="4" id="KW-0732">Signal</keyword>
<comment type="similarity">
    <text evidence="2">Belongs to the sulfatase family.</text>
</comment>
<keyword evidence="5 8" id="KW-0378">Hydrolase</keyword>
<comment type="cofactor">
    <cofactor evidence="1">
        <name>Ca(2+)</name>
        <dbReference type="ChEBI" id="CHEBI:29108"/>
    </cofactor>
</comment>
<dbReference type="InterPro" id="IPR024607">
    <property type="entry name" value="Sulfatase_CS"/>
</dbReference>
<reference evidence="8 9" key="1">
    <citation type="submission" date="2019-02" db="EMBL/GenBank/DDBJ databases">
        <title>Deep-cultivation of Planctomycetes and their phenomic and genomic characterization uncovers novel biology.</title>
        <authorList>
            <person name="Wiegand S."/>
            <person name="Jogler M."/>
            <person name="Boedeker C."/>
            <person name="Pinto D."/>
            <person name="Vollmers J."/>
            <person name="Rivas-Marin E."/>
            <person name="Kohn T."/>
            <person name="Peeters S.H."/>
            <person name="Heuer A."/>
            <person name="Rast P."/>
            <person name="Oberbeckmann S."/>
            <person name="Bunk B."/>
            <person name="Jeske O."/>
            <person name="Meyerdierks A."/>
            <person name="Storesund J.E."/>
            <person name="Kallscheuer N."/>
            <person name="Luecker S."/>
            <person name="Lage O.M."/>
            <person name="Pohl T."/>
            <person name="Merkel B.J."/>
            <person name="Hornburger P."/>
            <person name="Mueller R.-W."/>
            <person name="Bruemmer F."/>
            <person name="Labrenz M."/>
            <person name="Spormann A.M."/>
            <person name="Op Den Camp H."/>
            <person name="Overmann J."/>
            <person name="Amann R."/>
            <person name="Jetten M.S.M."/>
            <person name="Mascher T."/>
            <person name="Medema M.H."/>
            <person name="Devos D.P."/>
            <person name="Kaster A.-K."/>
            <person name="Ovreas L."/>
            <person name="Rohde M."/>
            <person name="Galperin M.Y."/>
            <person name="Jogler C."/>
        </authorList>
    </citation>
    <scope>NUCLEOTIDE SEQUENCE [LARGE SCALE GENOMIC DNA]</scope>
    <source>
        <strain evidence="8 9">CA13</strain>
    </source>
</reference>